<gene>
    <name evidence="3" type="ORF">A9K55_000252</name>
</gene>
<feature type="compositionally biased region" description="Low complexity" evidence="1">
    <location>
        <begin position="38"/>
        <end position="74"/>
    </location>
</feature>
<feature type="chain" id="PRO_5014134303" evidence="2">
    <location>
        <begin position="19"/>
        <end position="116"/>
    </location>
</feature>
<proteinExistence type="predicted"/>
<evidence type="ECO:0000256" key="2">
    <source>
        <dbReference type="SAM" id="SignalP"/>
    </source>
</evidence>
<sequence length="116" mass="11477">MVRITAAAFLAFVAISSAAFSGVSEGMRVAARADEPVAAAGETAATTEEPAAAPGDSVATPEKPAAPEEPLSAPEDLKKLDTLIDAVGTLSDLLKGLKQGGGETAQGAGEQKEVAA</sequence>
<keyword evidence="2" id="KW-0732">Signal</keyword>
<dbReference type="VEuPathDB" id="FungiDB:A9K55_000252"/>
<organism evidence="3 4">
    <name type="scientific">Cordyceps militaris</name>
    <name type="common">Caterpillar fungus</name>
    <name type="synonym">Clavaria militaris</name>
    <dbReference type="NCBI Taxonomy" id="73501"/>
    <lineage>
        <taxon>Eukaryota</taxon>
        <taxon>Fungi</taxon>
        <taxon>Dikarya</taxon>
        <taxon>Ascomycota</taxon>
        <taxon>Pezizomycotina</taxon>
        <taxon>Sordariomycetes</taxon>
        <taxon>Hypocreomycetidae</taxon>
        <taxon>Hypocreales</taxon>
        <taxon>Cordycipitaceae</taxon>
        <taxon>Cordyceps</taxon>
    </lineage>
</organism>
<evidence type="ECO:0000256" key="1">
    <source>
        <dbReference type="SAM" id="MobiDB-lite"/>
    </source>
</evidence>
<dbReference type="AlphaFoldDB" id="A0A2H4SVY8"/>
<accession>A0A2H4SVY8</accession>
<dbReference type="Proteomes" id="UP000323067">
    <property type="component" value="Chromosome i"/>
</dbReference>
<feature type="signal peptide" evidence="2">
    <location>
        <begin position="1"/>
        <end position="18"/>
    </location>
</feature>
<evidence type="ECO:0000313" key="4">
    <source>
        <dbReference type="Proteomes" id="UP000323067"/>
    </source>
</evidence>
<name>A0A2H4SVY8_CORMI</name>
<protein>
    <submittedName>
        <fullName evidence="3">Uncharacterized protein</fullName>
    </submittedName>
</protein>
<dbReference type="EMBL" id="CP023328">
    <property type="protein sequence ID" value="ATY67267.1"/>
    <property type="molecule type" value="Genomic_DNA"/>
</dbReference>
<evidence type="ECO:0000313" key="3">
    <source>
        <dbReference type="EMBL" id="ATY67267.1"/>
    </source>
</evidence>
<feature type="region of interest" description="Disordered" evidence="1">
    <location>
        <begin position="38"/>
        <end position="77"/>
    </location>
</feature>
<feature type="region of interest" description="Disordered" evidence="1">
    <location>
        <begin position="96"/>
        <end position="116"/>
    </location>
</feature>
<reference evidence="3 4" key="1">
    <citation type="journal article" date="2017" name="BMC Genomics">
        <title>Chromosome level assembly and secondary metabolite potential of the parasitic fungus Cordyceps militaris.</title>
        <authorList>
            <person name="Kramer G.J."/>
            <person name="Nodwell J.R."/>
        </authorList>
    </citation>
    <scope>NUCLEOTIDE SEQUENCE [LARGE SCALE GENOMIC DNA]</scope>
    <source>
        <strain evidence="3 4">ATCC 34164</strain>
    </source>
</reference>